<evidence type="ECO:0000256" key="4">
    <source>
        <dbReference type="ARBA" id="ARBA00022598"/>
    </source>
</evidence>
<dbReference type="FunFam" id="1.10.240.10:FF:000002">
    <property type="entry name" value="Tryptophan--tRNA ligase"/>
    <property type="match status" value="1"/>
</dbReference>
<dbReference type="NCBIfam" id="TIGR00233">
    <property type="entry name" value="trpS"/>
    <property type="match status" value="1"/>
</dbReference>
<evidence type="ECO:0000256" key="6">
    <source>
        <dbReference type="ARBA" id="ARBA00022840"/>
    </source>
</evidence>
<dbReference type="Gene3D" id="3.40.50.620">
    <property type="entry name" value="HUPs"/>
    <property type="match status" value="1"/>
</dbReference>
<dbReference type="PRINTS" id="PR01039">
    <property type="entry name" value="TRNASYNTHTRP"/>
</dbReference>
<comment type="catalytic activity">
    <reaction evidence="10">
        <text>tRNA(Trp) + L-tryptophan + ATP = L-tryptophyl-tRNA(Trp) + AMP + diphosphate + H(+)</text>
        <dbReference type="Rhea" id="RHEA:24080"/>
        <dbReference type="Rhea" id="RHEA-COMP:9671"/>
        <dbReference type="Rhea" id="RHEA-COMP:9705"/>
        <dbReference type="ChEBI" id="CHEBI:15378"/>
        <dbReference type="ChEBI" id="CHEBI:30616"/>
        <dbReference type="ChEBI" id="CHEBI:33019"/>
        <dbReference type="ChEBI" id="CHEBI:57912"/>
        <dbReference type="ChEBI" id="CHEBI:78442"/>
        <dbReference type="ChEBI" id="CHEBI:78535"/>
        <dbReference type="ChEBI" id="CHEBI:456215"/>
        <dbReference type="EC" id="6.1.1.2"/>
    </reaction>
</comment>
<organism evidence="15 16">
    <name type="scientific">Geodia barretti</name>
    <name type="common">Barrett's horny sponge</name>
    <dbReference type="NCBI Taxonomy" id="519541"/>
    <lineage>
        <taxon>Eukaryota</taxon>
        <taxon>Metazoa</taxon>
        <taxon>Porifera</taxon>
        <taxon>Demospongiae</taxon>
        <taxon>Heteroscleromorpha</taxon>
        <taxon>Tetractinellida</taxon>
        <taxon>Astrophorina</taxon>
        <taxon>Geodiidae</taxon>
        <taxon>Geodia</taxon>
    </lineage>
</organism>
<dbReference type="HAMAP" id="MF_00140_B">
    <property type="entry name" value="Trp_tRNA_synth_B"/>
    <property type="match status" value="1"/>
</dbReference>
<dbReference type="CDD" id="cd00806">
    <property type="entry name" value="TrpRS_core"/>
    <property type="match status" value="1"/>
</dbReference>
<evidence type="ECO:0000256" key="2">
    <source>
        <dbReference type="ARBA" id="ARBA00005594"/>
    </source>
</evidence>
<protein>
    <recommendedName>
        <fullName evidence="12">Tryptophan--tRNA ligase, mitochondrial</fullName>
        <ecNumber evidence="3">6.1.1.2</ecNumber>
    </recommendedName>
    <alternativeName>
        <fullName evidence="13">(Mt)TrpRS</fullName>
    </alternativeName>
    <alternativeName>
        <fullName evidence="9">Tryptophanyl-tRNA synthetase</fullName>
    </alternativeName>
</protein>
<dbReference type="InterPro" id="IPR002306">
    <property type="entry name" value="Trp-tRNA-ligase"/>
</dbReference>
<evidence type="ECO:0000256" key="14">
    <source>
        <dbReference type="RuleBase" id="RU363036"/>
    </source>
</evidence>
<comment type="caution">
    <text evidence="15">The sequence shown here is derived from an EMBL/GenBank/DDBJ whole genome shotgun (WGS) entry which is preliminary data.</text>
</comment>
<dbReference type="Gene3D" id="1.10.240.10">
    <property type="entry name" value="Tyrosyl-Transfer RNA Synthetase"/>
    <property type="match status" value="1"/>
</dbReference>
<accession>A0AA35RCD2</accession>
<sequence length="334" mass="37105">MSVGIRRIFSGIQPSGAAHLGNYLGALRQWAKLQSSSDSVLYSIVDLHSLTSLQAPLLLRENILAMVTCLLACGVDPKKSIVFQQSQVSGHAELAWLLGCRTPMGWLNRMTQWKAKAMSDNTNVVGLGLFAYPVLQAADILIYKASHVPVGEDQLQHLELARDIARSFNSAYNTQVFTEPQPLLGEVQRVMSLRNPLQKMSKSDNQDMTRINLTDSSDDIRNKIRKAVTDCTGSVTFDPHERPGVSNLVSIFAAVSDSTPDKICRMFEGKQTVHLKDELAELLISELAPIREEINRLQTDRGYVMDILRDGSERAREIAEPNLAEIKVLMGIKF</sequence>
<evidence type="ECO:0000256" key="1">
    <source>
        <dbReference type="ARBA" id="ARBA00004305"/>
    </source>
</evidence>
<comment type="function">
    <text evidence="11">Catalyzes the attachment of tryptophan to tRNA(Trp) in a two-step reaction: tryptophan is first activated by ATP to form Trp-AMP and then transferred to the acceptor end of tRNA(Trp).</text>
</comment>
<keyword evidence="8 14" id="KW-0030">Aminoacyl-tRNA synthetase</keyword>
<dbReference type="PANTHER" id="PTHR43766">
    <property type="entry name" value="TRYPTOPHAN--TRNA LIGASE, MITOCHONDRIAL"/>
    <property type="match status" value="1"/>
</dbReference>
<keyword evidence="4 14" id="KW-0436">Ligase</keyword>
<dbReference type="FunFam" id="3.40.50.620:FF:000082">
    <property type="entry name" value="MSW1p Mitochondrial tryptophanyl-tRNA synthetase"/>
    <property type="match status" value="1"/>
</dbReference>
<dbReference type="EMBL" id="CASHTH010000906">
    <property type="protein sequence ID" value="CAI8008870.1"/>
    <property type="molecule type" value="Genomic_DNA"/>
</dbReference>
<gene>
    <name evidence="15" type="ORF">GBAR_LOCUS6039</name>
</gene>
<evidence type="ECO:0000256" key="5">
    <source>
        <dbReference type="ARBA" id="ARBA00022741"/>
    </source>
</evidence>
<keyword evidence="5 14" id="KW-0547">Nucleotide-binding</keyword>
<evidence type="ECO:0000256" key="11">
    <source>
        <dbReference type="ARBA" id="ARBA00059972"/>
    </source>
</evidence>
<dbReference type="Proteomes" id="UP001174909">
    <property type="component" value="Unassembled WGS sequence"/>
</dbReference>
<keyword evidence="16" id="KW-1185">Reference proteome</keyword>
<dbReference type="InterPro" id="IPR014729">
    <property type="entry name" value="Rossmann-like_a/b/a_fold"/>
</dbReference>
<evidence type="ECO:0000313" key="15">
    <source>
        <dbReference type="EMBL" id="CAI8008870.1"/>
    </source>
</evidence>
<dbReference type="Pfam" id="PF00579">
    <property type="entry name" value="tRNA-synt_1b"/>
    <property type="match status" value="1"/>
</dbReference>
<dbReference type="EC" id="6.1.1.2" evidence="3"/>
<name>A0AA35RCD2_GEOBA</name>
<evidence type="ECO:0000313" key="16">
    <source>
        <dbReference type="Proteomes" id="UP001174909"/>
    </source>
</evidence>
<evidence type="ECO:0000256" key="8">
    <source>
        <dbReference type="ARBA" id="ARBA00023146"/>
    </source>
</evidence>
<keyword evidence="7 14" id="KW-0648">Protein biosynthesis</keyword>
<evidence type="ECO:0000256" key="13">
    <source>
        <dbReference type="ARBA" id="ARBA00080951"/>
    </source>
</evidence>
<reference evidence="15" key="1">
    <citation type="submission" date="2023-03" db="EMBL/GenBank/DDBJ databases">
        <authorList>
            <person name="Steffen K."/>
            <person name="Cardenas P."/>
        </authorList>
    </citation>
    <scope>NUCLEOTIDE SEQUENCE</scope>
</reference>
<comment type="similarity">
    <text evidence="2 14">Belongs to the class-I aminoacyl-tRNA synthetase family.</text>
</comment>
<dbReference type="GO" id="GO:0004830">
    <property type="term" value="F:tryptophan-tRNA ligase activity"/>
    <property type="evidence" value="ECO:0007669"/>
    <property type="project" value="UniProtKB-EC"/>
</dbReference>
<dbReference type="GO" id="GO:0070183">
    <property type="term" value="P:mitochondrial tryptophanyl-tRNA aminoacylation"/>
    <property type="evidence" value="ECO:0007669"/>
    <property type="project" value="TreeGrafter"/>
</dbReference>
<dbReference type="GO" id="GO:0005524">
    <property type="term" value="F:ATP binding"/>
    <property type="evidence" value="ECO:0007669"/>
    <property type="project" value="UniProtKB-KW"/>
</dbReference>
<comment type="subcellular location">
    <subcellularLocation>
        <location evidence="1">Mitochondrion matrix</location>
    </subcellularLocation>
</comment>
<keyword evidence="6 14" id="KW-0067">ATP-binding</keyword>
<dbReference type="InterPro" id="IPR050203">
    <property type="entry name" value="Trp-tRNA_synthetase"/>
</dbReference>
<dbReference type="InterPro" id="IPR024109">
    <property type="entry name" value="Trp-tRNA-ligase_bac-type"/>
</dbReference>
<dbReference type="GO" id="GO:0005759">
    <property type="term" value="C:mitochondrial matrix"/>
    <property type="evidence" value="ECO:0007669"/>
    <property type="project" value="UniProtKB-SubCell"/>
</dbReference>
<evidence type="ECO:0000256" key="7">
    <source>
        <dbReference type="ARBA" id="ARBA00022917"/>
    </source>
</evidence>
<evidence type="ECO:0000256" key="9">
    <source>
        <dbReference type="ARBA" id="ARBA00030268"/>
    </source>
</evidence>
<dbReference type="SUPFAM" id="SSF52374">
    <property type="entry name" value="Nucleotidylyl transferase"/>
    <property type="match status" value="1"/>
</dbReference>
<dbReference type="AlphaFoldDB" id="A0AA35RCD2"/>
<evidence type="ECO:0000256" key="3">
    <source>
        <dbReference type="ARBA" id="ARBA00013161"/>
    </source>
</evidence>
<dbReference type="PANTHER" id="PTHR43766:SF1">
    <property type="entry name" value="TRYPTOPHAN--TRNA LIGASE, MITOCHONDRIAL"/>
    <property type="match status" value="1"/>
</dbReference>
<dbReference type="InterPro" id="IPR002305">
    <property type="entry name" value="aa-tRNA-synth_Ic"/>
</dbReference>
<evidence type="ECO:0000256" key="12">
    <source>
        <dbReference type="ARBA" id="ARBA00069760"/>
    </source>
</evidence>
<proteinExistence type="inferred from homology"/>
<evidence type="ECO:0000256" key="10">
    <source>
        <dbReference type="ARBA" id="ARBA00049929"/>
    </source>
</evidence>